<dbReference type="CDD" id="cd17365">
    <property type="entry name" value="MFS_PcaK_like"/>
    <property type="match status" value="1"/>
</dbReference>
<feature type="transmembrane region" description="Helical" evidence="6">
    <location>
        <begin position="87"/>
        <end position="110"/>
    </location>
</feature>
<organism evidence="8 9">
    <name type="scientific">Streptomyces rectiviolaceus</name>
    <dbReference type="NCBI Taxonomy" id="332591"/>
    <lineage>
        <taxon>Bacteria</taxon>
        <taxon>Bacillati</taxon>
        <taxon>Actinomycetota</taxon>
        <taxon>Actinomycetes</taxon>
        <taxon>Kitasatosporales</taxon>
        <taxon>Streptomycetaceae</taxon>
        <taxon>Streptomyces</taxon>
    </lineage>
</organism>
<comment type="subcellular location">
    <subcellularLocation>
        <location evidence="1">Cell membrane</location>
        <topology evidence="1">Multi-pass membrane protein</topology>
    </subcellularLocation>
</comment>
<dbReference type="PANTHER" id="PTHR23508">
    <property type="entry name" value="CARBOXYLIC ACID TRANSPORTER PROTEIN HOMOLOG"/>
    <property type="match status" value="1"/>
</dbReference>
<gene>
    <name evidence="8" type="ORF">GCM10010449_81250</name>
</gene>
<dbReference type="Pfam" id="PF07690">
    <property type="entry name" value="MFS_1"/>
    <property type="match status" value="1"/>
</dbReference>
<evidence type="ECO:0000256" key="4">
    <source>
        <dbReference type="ARBA" id="ARBA00023136"/>
    </source>
</evidence>
<feature type="transmembrane region" description="Helical" evidence="6">
    <location>
        <begin position="175"/>
        <end position="195"/>
    </location>
</feature>
<feature type="compositionally biased region" description="Polar residues" evidence="5">
    <location>
        <begin position="440"/>
        <end position="449"/>
    </location>
</feature>
<keyword evidence="4 6" id="KW-0472">Membrane</keyword>
<evidence type="ECO:0000256" key="3">
    <source>
        <dbReference type="ARBA" id="ARBA00022989"/>
    </source>
</evidence>
<feature type="region of interest" description="Disordered" evidence="5">
    <location>
        <begin position="432"/>
        <end position="465"/>
    </location>
</feature>
<reference evidence="9" key="1">
    <citation type="journal article" date="2019" name="Int. J. Syst. Evol. Microbiol.">
        <title>The Global Catalogue of Microorganisms (GCM) 10K type strain sequencing project: providing services to taxonomists for standard genome sequencing and annotation.</title>
        <authorList>
            <consortium name="The Broad Institute Genomics Platform"/>
            <consortium name="The Broad Institute Genome Sequencing Center for Infectious Disease"/>
            <person name="Wu L."/>
            <person name="Ma J."/>
        </authorList>
    </citation>
    <scope>NUCLEOTIDE SEQUENCE [LARGE SCALE GENOMIC DNA]</scope>
    <source>
        <strain evidence="9">JCM 9092</strain>
    </source>
</reference>
<dbReference type="EMBL" id="BAAAUG010000216">
    <property type="protein sequence ID" value="GAA3150662.1"/>
    <property type="molecule type" value="Genomic_DNA"/>
</dbReference>
<feature type="domain" description="Major facilitator superfamily (MFS) profile" evidence="7">
    <location>
        <begin position="19"/>
        <end position="432"/>
    </location>
</feature>
<dbReference type="Proteomes" id="UP001501637">
    <property type="component" value="Unassembled WGS sequence"/>
</dbReference>
<feature type="transmembrane region" description="Helical" evidence="6">
    <location>
        <begin position="373"/>
        <end position="393"/>
    </location>
</feature>
<feature type="transmembrane region" description="Helical" evidence="6">
    <location>
        <begin position="12"/>
        <end position="29"/>
    </location>
</feature>
<sequence>MTAPQGAAPQRTFRSVAPVIALCWLVVFFDGMDVNIYGAVMPHLIDDKGFGFTASTAGTIGSWTTFGMLIGALGCGTLTDWIGRKPMVTGSVALFSLGSAICALAPTAAVFGGGRFIAGLGLGGLMPISLAIVAEFAPRRRAALATGLMMTSYHAGGMAATGLGLWLGPDHGWRVVFWAGVIPAAVAIPLVLKWLPESPGVLLSKGRTSEAEAVAARYLLPSPTLAEAPEAGAKGRFAAVASLFGPGQRFATPLLWLASFAGLLLVYGVSTWLPELMRASGYSLSSSVTFLMVINAGGIVGMLVAGRMADKFGAVRISAIWFLLTACGTFLLRAELPLGVAYVIVFMTGIWLFSAQVMVYASAPSVYTPAQRATGLGWITGVGRTGAVVGPWLGGAVVSGGNASLGFTTFAVAAVLGAVAISLVPLVRRSRRTPADEGGSTASAGTESTGPVVLGHKEGKILPKH</sequence>
<keyword evidence="3 6" id="KW-1133">Transmembrane helix</keyword>
<evidence type="ECO:0000256" key="5">
    <source>
        <dbReference type="SAM" id="MobiDB-lite"/>
    </source>
</evidence>
<feature type="transmembrane region" description="Helical" evidence="6">
    <location>
        <begin position="405"/>
        <end position="427"/>
    </location>
</feature>
<evidence type="ECO:0000313" key="9">
    <source>
        <dbReference type="Proteomes" id="UP001501637"/>
    </source>
</evidence>
<dbReference type="SUPFAM" id="SSF103473">
    <property type="entry name" value="MFS general substrate transporter"/>
    <property type="match status" value="1"/>
</dbReference>
<comment type="caution">
    <text evidence="8">The sequence shown here is derived from an EMBL/GenBank/DDBJ whole genome shotgun (WGS) entry which is preliminary data.</text>
</comment>
<feature type="transmembrane region" description="Helical" evidence="6">
    <location>
        <begin position="116"/>
        <end position="136"/>
    </location>
</feature>
<evidence type="ECO:0000313" key="8">
    <source>
        <dbReference type="EMBL" id="GAA3150662.1"/>
    </source>
</evidence>
<protein>
    <submittedName>
        <fullName evidence="8">Aromatic acid/H+ symport family MFS transporter</fullName>
    </submittedName>
</protein>
<dbReference type="PROSITE" id="PS50850">
    <property type="entry name" value="MFS"/>
    <property type="match status" value="1"/>
</dbReference>
<keyword evidence="2 6" id="KW-0812">Transmembrane</keyword>
<feature type="transmembrane region" description="Helical" evidence="6">
    <location>
        <begin position="340"/>
        <end position="361"/>
    </location>
</feature>
<evidence type="ECO:0000259" key="7">
    <source>
        <dbReference type="PROSITE" id="PS50850"/>
    </source>
</evidence>
<dbReference type="PANTHER" id="PTHR23508:SF10">
    <property type="entry name" value="CARBOXYLIC ACID TRANSPORTER PROTEIN HOMOLOG"/>
    <property type="match status" value="1"/>
</dbReference>
<dbReference type="InterPro" id="IPR011701">
    <property type="entry name" value="MFS"/>
</dbReference>
<evidence type="ECO:0000256" key="2">
    <source>
        <dbReference type="ARBA" id="ARBA00022692"/>
    </source>
</evidence>
<feature type="transmembrane region" description="Helical" evidence="6">
    <location>
        <begin position="317"/>
        <end position="334"/>
    </location>
</feature>
<dbReference type="InterPro" id="IPR020846">
    <property type="entry name" value="MFS_dom"/>
</dbReference>
<feature type="compositionally biased region" description="Basic and acidic residues" evidence="5">
    <location>
        <begin position="455"/>
        <end position="465"/>
    </location>
</feature>
<feature type="transmembrane region" description="Helical" evidence="6">
    <location>
        <begin position="254"/>
        <end position="273"/>
    </location>
</feature>
<name>A0ABP6NJL0_9ACTN</name>
<dbReference type="Gene3D" id="1.20.1250.20">
    <property type="entry name" value="MFS general substrate transporter like domains"/>
    <property type="match status" value="1"/>
</dbReference>
<dbReference type="RefSeq" id="WP_344530315.1">
    <property type="nucleotide sequence ID" value="NZ_BAAAUG010000216.1"/>
</dbReference>
<evidence type="ECO:0000256" key="1">
    <source>
        <dbReference type="ARBA" id="ARBA00004651"/>
    </source>
</evidence>
<accession>A0ABP6NJL0</accession>
<evidence type="ECO:0000256" key="6">
    <source>
        <dbReference type="SAM" id="Phobius"/>
    </source>
</evidence>
<dbReference type="InterPro" id="IPR036259">
    <property type="entry name" value="MFS_trans_sf"/>
</dbReference>
<feature type="transmembrane region" description="Helical" evidence="6">
    <location>
        <begin position="49"/>
        <end position="75"/>
    </location>
</feature>
<feature type="transmembrane region" description="Helical" evidence="6">
    <location>
        <begin position="285"/>
        <end position="305"/>
    </location>
</feature>
<proteinExistence type="predicted"/>
<feature type="transmembrane region" description="Helical" evidence="6">
    <location>
        <begin position="148"/>
        <end position="169"/>
    </location>
</feature>
<keyword evidence="9" id="KW-1185">Reference proteome</keyword>